<evidence type="ECO:0000256" key="4">
    <source>
        <dbReference type="PROSITE-ProRule" id="PRU00354"/>
    </source>
</evidence>
<dbReference type="Gene3D" id="3.40.50.150">
    <property type="entry name" value="Vaccinia Virus protein VP39"/>
    <property type="match status" value="1"/>
</dbReference>
<dbReference type="CDD" id="cd02440">
    <property type="entry name" value="AdoMet_MTases"/>
    <property type="match status" value="1"/>
</dbReference>
<dbReference type="InterPro" id="IPR030374">
    <property type="entry name" value="PABS"/>
</dbReference>
<dbReference type="NCBIfam" id="NF037959">
    <property type="entry name" value="MFS_SpdSyn"/>
    <property type="match status" value="1"/>
</dbReference>
<dbReference type="Proteomes" id="UP000295129">
    <property type="component" value="Unassembled WGS sequence"/>
</dbReference>
<dbReference type="PROSITE" id="PS51006">
    <property type="entry name" value="PABS_2"/>
    <property type="match status" value="1"/>
</dbReference>
<protein>
    <submittedName>
        <fullName evidence="6">Spermidine synthase</fullName>
    </submittedName>
</protein>
<keyword evidence="3 4" id="KW-0620">Polyamine biosynthesis</keyword>
<keyword evidence="2 4" id="KW-0808">Transferase</keyword>
<dbReference type="Pfam" id="PF01564">
    <property type="entry name" value="Spermine_synth"/>
    <property type="match status" value="1"/>
</dbReference>
<evidence type="ECO:0000313" key="6">
    <source>
        <dbReference type="EMBL" id="TDN50892.1"/>
    </source>
</evidence>
<keyword evidence="7" id="KW-1185">Reference proteome</keyword>
<reference evidence="6 7" key="1">
    <citation type="submission" date="2019-03" db="EMBL/GenBank/DDBJ databases">
        <title>Genomic Encyclopedia of Type Strains, Phase IV (KMG-IV): sequencing the most valuable type-strain genomes for metagenomic binning, comparative biology and taxonomic classification.</title>
        <authorList>
            <person name="Goeker M."/>
        </authorList>
    </citation>
    <scope>NUCLEOTIDE SEQUENCE [LARGE SCALE GENOMIC DNA]</scope>
    <source>
        <strain evidence="6 7">DSM 12121</strain>
    </source>
</reference>
<organism evidence="6 7">
    <name type="scientific">Azoarcus indigens</name>
    <dbReference type="NCBI Taxonomy" id="29545"/>
    <lineage>
        <taxon>Bacteria</taxon>
        <taxon>Pseudomonadati</taxon>
        <taxon>Pseudomonadota</taxon>
        <taxon>Betaproteobacteria</taxon>
        <taxon>Rhodocyclales</taxon>
        <taxon>Zoogloeaceae</taxon>
        <taxon>Azoarcus</taxon>
    </lineage>
</organism>
<feature type="domain" description="PABS" evidence="5">
    <location>
        <begin position="116"/>
        <end position="272"/>
    </location>
</feature>
<comment type="caution">
    <text evidence="6">The sequence shown here is derived from an EMBL/GenBank/DDBJ whole genome shotgun (WGS) entry which is preliminary data.</text>
</comment>
<comment type="similarity">
    <text evidence="1">Belongs to the spermidine/spermine synthase family.</text>
</comment>
<name>A0A4V3BMJ7_9RHOO</name>
<dbReference type="InterPro" id="IPR029063">
    <property type="entry name" value="SAM-dependent_MTases_sf"/>
</dbReference>
<accession>A0A4V3BMJ7</accession>
<evidence type="ECO:0000256" key="3">
    <source>
        <dbReference type="ARBA" id="ARBA00023115"/>
    </source>
</evidence>
<evidence type="ECO:0000313" key="7">
    <source>
        <dbReference type="Proteomes" id="UP000295129"/>
    </source>
</evidence>
<dbReference type="GO" id="GO:0006596">
    <property type="term" value="P:polyamine biosynthetic process"/>
    <property type="evidence" value="ECO:0007669"/>
    <property type="project" value="UniProtKB-UniRule"/>
</dbReference>
<dbReference type="GO" id="GO:0016740">
    <property type="term" value="F:transferase activity"/>
    <property type="evidence" value="ECO:0007669"/>
    <property type="project" value="UniProtKB-UniRule"/>
</dbReference>
<dbReference type="SUPFAM" id="SSF53335">
    <property type="entry name" value="S-adenosyl-L-methionine-dependent methyltransferases"/>
    <property type="match status" value="1"/>
</dbReference>
<proteinExistence type="inferred from homology"/>
<sequence>MNDLPPQRPHSSDNPPRRRRLQTEPAALADDLAGLLALPSPFPTEAGTVLLQEPAGSCPMELGTRLNEGSYGRPFVLEQDGYRYLHFNLRFQQSGMCLARPQALDLAYTRGMMAFLLFVPRPRAILLLGLGGGSLAKFCHQHLPATDITAVEVDADVIGFRRAFRIPPDDHRFRIIHGDGASVLAMEERRQDVILVDVFDEYGVPASLANSHFYETIHQRLSANGVLVMNIAGDREDYRLHVDNMAIAFDDRVIAMSIKDDGNYLLFAFKSPDFDPRWKWMPAQARELQARLGLDFPEFARQLERGQKLRLAQRLAR</sequence>
<dbReference type="PANTHER" id="PTHR43317">
    <property type="entry name" value="THERMOSPERMINE SYNTHASE ACAULIS5"/>
    <property type="match status" value="1"/>
</dbReference>
<gene>
    <name evidence="6" type="ORF">C7389_108136</name>
</gene>
<evidence type="ECO:0000259" key="5">
    <source>
        <dbReference type="PROSITE" id="PS51006"/>
    </source>
</evidence>
<evidence type="ECO:0000256" key="2">
    <source>
        <dbReference type="ARBA" id="ARBA00022679"/>
    </source>
</evidence>
<feature type="active site" description="Proton acceptor" evidence="4">
    <location>
        <position position="197"/>
    </location>
</feature>
<dbReference type="EMBL" id="SNVV01000008">
    <property type="protein sequence ID" value="TDN50892.1"/>
    <property type="molecule type" value="Genomic_DNA"/>
</dbReference>
<dbReference type="AlphaFoldDB" id="A0A4V3BMJ7"/>
<dbReference type="PANTHER" id="PTHR43317:SF11">
    <property type="entry name" value="POLYAMINE AMINOPROPYLTRANSFERASE 2"/>
    <property type="match status" value="1"/>
</dbReference>
<evidence type="ECO:0000256" key="1">
    <source>
        <dbReference type="ARBA" id="ARBA00007867"/>
    </source>
</evidence>
<dbReference type="RefSeq" id="WP_246034711.1">
    <property type="nucleotide sequence ID" value="NZ_SNVV01000008.1"/>
</dbReference>